<evidence type="ECO:0000256" key="12">
    <source>
        <dbReference type="SAM" id="Phobius"/>
    </source>
</evidence>
<evidence type="ECO:0000256" key="2">
    <source>
        <dbReference type="ARBA" id="ARBA00010823"/>
    </source>
</evidence>
<dbReference type="GO" id="GO:0005886">
    <property type="term" value="C:plasma membrane"/>
    <property type="evidence" value="ECO:0007669"/>
    <property type="project" value="UniProtKB-SubCell"/>
</dbReference>
<evidence type="ECO:0000256" key="6">
    <source>
        <dbReference type="ARBA" id="ARBA00022723"/>
    </source>
</evidence>
<reference evidence="14" key="1">
    <citation type="submission" date="2020-09" db="EMBL/GenBank/DDBJ databases">
        <authorList>
            <person name="Kim M.K."/>
        </authorList>
    </citation>
    <scope>NUCLEOTIDE SEQUENCE</scope>
    <source>
        <strain evidence="14">BT702</strain>
    </source>
</reference>
<comment type="caution">
    <text evidence="14">The sequence shown here is derived from an EMBL/GenBank/DDBJ whole genome shotgun (WGS) entry which is preliminary data.</text>
</comment>
<evidence type="ECO:0000256" key="9">
    <source>
        <dbReference type="ARBA" id="ARBA00023004"/>
    </source>
</evidence>
<protein>
    <submittedName>
        <fullName evidence="14">Fatty acid desaturase</fullName>
    </submittedName>
</protein>
<keyword evidence="11 12" id="KW-0472">Membrane</keyword>
<dbReference type="Pfam" id="PF00487">
    <property type="entry name" value="FA_desaturase"/>
    <property type="match status" value="1"/>
</dbReference>
<evidence type="ECO:0000256" key="7">
    <source>
        <dbReference type="ARBA" id="ARBA00022989"/>
    </source>
</evidence>
<dbReference type="PANTHER" id="PTHR38674:SF1">
    <property type="entry name" value="ALKANE 1-MONOOXYGENASE 1"/>
    <property type="match status" value="1"/>
</dbReference>
<name>A0A926Y293_9BACT</name>
<keyword evidence="4" id="KW-0997">Cell inner membrane</keyword>
<dbReference type="GO" id="GO:0006629">
    <property type="term" value="P:lipid metabolic process"/>
    <property type="evidence" value="ECO:0007669"/>
    <property type="project" value="InterPro"/>
</dbReference>
<dbReference type="InterPro" id="IPR033885">
    <property type="entry name" value="AlkB/XylM"/>
</dbReference>
<evidence type="ECO:0000256" key="11">
    <source>
        <dbReference type="ARBA" id="ARBA00023136"/>
    </source>
</evidence>
<feature type="transmembrane region" description="Helical" evidence="12">
    <location>
        <begin position="205"/>
        <end position="223"/>
    </location>
</feature>
<feature type="transmembrane region" description="Helical" evidence="12">
    <location>
        <begin position="229"/>
        <end position="249"/>
    </location>
</feature>
<dbReference type="InterPro" id="IPR005804">
    <property type="entry name" value="FA_desaturase_dom"/>
</dbReference>
<keyword evidence="7 12" id="KW-1133">Transmembrane helix</keyword>
<dbReference type="Proteomes" id="UP000598820">
    <property type="component" value="Unassembled WGS sequence"/>
</dbReference>
<evidence type="ECO:0000313" key="15">
    <source>
        <dbReference type="Proteomes" id="UP000598820"/>
    </source>
</evidence>
<evidence type="ECO:0000256" key="4">
    <source>
        <dbReference type="ARBA" id="ARBA00022519"/>
    </source>
</evidence>
<dbReference type="GO" id="GO:0004497">
    <property type="term" value="F:monooxygenase activity"/>
    <property type="evidence" value="ECO:0007669"/>
    <property type="project" value="UniProtKB-KW"/>
</dbReference>
<evidence type="ECO:0000256" key="5">
    <source>
        <dbReference type="ARBA" id="ARBA00022692"/>
    </source>
</evidence>
<dbReference type="EMBL" id="JACWZY010000017">
    <property type="protein sequence ID" value="MBD2702872.1"/>
    <property type="molecule type" value="Genomic_DNA"/>
</dbReference>
<evidence type="ECO:0000313" key="14">
    <source>
        <dbReference type="EMBL" id="MBD2702872.1"/>
    </source>
</evidence>
<gene>
    <name evidence="14" type="ORF">IC229_19655</name>
</gene>
<accession>A0A926Y293</accession>
<proteinExistence type="inferred from homology"/>
<feature type="transmembrane region" description="Helical" evidence="12">
    <location>
        <begin position="97"/>
        <end position="116"/>
    </location>
</feature>
<comment type="similarity">
    <text evidence="2">Belongs to the fatty acid desaturase type 1 family. AlkB subfamily.</text>
</comment>
<keyword evidence="10" id="KW-0503">Monooxygenase</keyword>
<organism evidence="14 15">
    <name type="scientific">Spirosoma profusum</name>
    <dbReference type="NCBI Taxonomy" id="2771354"/>
    <lineage>
        <taxon>Bacteria</taxon>
        <taxon>Pseudomonadati</taxon>
        <taxon>Bacteroidota</taxon>
        <taxon>Cytophagia</taxon>
        <taxon>Cytophagales</taxon>
        <taxon>Cytophagaceae</taxon>
        <taxon>Spirosoma</taxon>
    </lineage>
</organism>
<keyword evidence="3" id="KW-1003">Cell membrane</keyword>
<evidence type="ECO:0000259" key="13">
    <source>
        <dbReference type="Pfam" id="PF00487"/>
    </source>
</evidence>
<comment type="subcellular location">
    <subcellularLocation>
        <location evidence="1">Cell inner membrane</location>
        <topology evidence="1">Multi-pass membrane protein</topology>
    </subcellularLocation>
</comment>
<keyword evidence="9" id="KW-0408">Iron</keyword>
<dbReference type="RefSeq" id="WP_190888711.1">
    <property type="nucleotide sequence ID" value="NZ_JACWZY010000017.1"/>
</dbReference>
<keyword evidence="8" id="KW-0560">Oxidoreductase</keyword>
<keyword evidence="15" id="KW-1185">Reference proteome</keyword>
<feature type="transmembrane region" description="Helical" evidence="12">
    <location>
        <begin position="68"/>
        <end position="85"/>
    </location>
</feature>
<evidence type="ECO:0000256" key="8">
    <source>
        <dbReference type="ARBA" id="ARBA00023002"/>
    </source>
</evidence>
<keyword evidence="6" id="KW-0479">Metal-binding</keyword>
<dbReference type="AlphaFoldDB" id="A0A926Y293"/>
<evidence type="ECO:0000256" key="3">
    <source>
        <dbReference type="ARBA" id="ARBA00022475"/>
    </source>
</evidence>
<evidence type="ECO:0000256" key="1">
    <source>
        <dbReference type="ARBA" id="ARBA00004429"/>
    </source>
</evidence>
<dbReference type="GO" id="GO:0046872">
    <property type="term" value="F:metal ion binding"/>
    <property type="evidence" value="ECO:0007669"/>
    <property type="project" value="UniProtKB-KW"/>
</dbReference>
<evidence type="ECO:0000256" key="10">
    <source>
        <dbReference type="ARBA" id="ARBA00023033"/>
    </source>
</evidence>
<feature type="domain" description="Fatty acid desaturase" evidence="13">
    <location>
        <begin position="100"/>
        <end position="295"/>
    </location>
</feature>
<feature type="transmembrane region" description="Helical" evidence="12">
    <location>
        <begin position="281"/>
        <end position="299"/>
    </location>
</feature>
<keyword evidence="5 12" id="KW-0812">Transmembrane</keyword>
<dbReference type="PANTHER" id="PTHR38674">
    <property type="entry name" value="ALKANE 1-MONOOXYGENASE 1"/>
    <property type="match status" value="1"/>
</dbReference>
<feature type="transmembrane region" description="Helical" evidence="12">
    <location>
        <begin position="311"/>
        <end position="329"/>
    </location>
</feature>
<sequence>MMKYGRYLIPASLTLLFAALTVYTHFGYFFGILLLANLFANPLLGEFTNEEIHTELTYFQDNSAVRTIKIGSGLLFLAFLIWGIHYVNNTSLSTGTLIGFSLSVGLITGCFLVTLAHDLLHGRSTFEHGLANALFVAAGIPHFTNDHITGHHRLMGLPEDKTTAQYGDSFYTYFGKSFWSRIQHSYFSTYALPEKLRNRLNRENWLLALCLLMCYVAIGVWASHPIRSMAFFAIQGFMANVLYELINYIQHYGLKRHRLDGRYEAVTLQHSWNCYYKYSNYLLFLLPLHSVHHVSHHYLHRPGQNLMGPRMPFVYFVMVAMALVPPIWFRVMNPLVRRHQVRPEPVGVLLTVSLVTTFILP</sequence>